<name>A0A9W6DQH5_9EURO</name>
<dbReference type="EMBL" id="BROQ01000073">
    <property type="protein sequence ID" value="GKZ23781.1"/>
    <property type="molecule type" value="Genomic_DNA"/>
</dbReference>
<organism evidence="1 2">
    <name type="scientific">Aspergillus brasiliensis</name>
    <dbReference type="NCBI Taxonomy" id="319629"/>
    <lineage>
        <taxon>Eukaryota</taxon>
        <taxon>Fungi</taxon>
        <taxon>Dikarya</taxon>
        <taxon>Ascomycota</taxon>
        <taxon>Pezizomycotina</taxon>
        <taxon>Eurotiomycetes</taxon>
        <taxon>Eurotiomycetidae</taxon>
        <taxon>Eurotiales</taxon>
        <taxon>Aspergillaceae</taxon>
        <taxon>Aspergillus</taxon>
        <taxon>Aspergillus subgen. Circumdati</taxon>
    </lineage>
</organism>
<proteinExistence type="predicted"/>
<gene>
    <name evidence="1" type="ORF">AbraCBS73388_010372</name>
</gene>
<protein>
    <submittedName>
        <fullName evidence="1">Uncharacterized protein</fullName>
    </submittedName>
</protein>
<evidence type="ECO:0000313" key="2">
    <source>
        <dbReference type="Proteomes" id="UP001143548"/>
    </source>
</evidence>
<comment type="caution">
    <text evidence="1">The sequence shown here is derived from an EMBL/GenBank/DDBJ whole genome shotgun (WGS) entry which is preliminary data.</text>
</comment>
<sequence>MIDLDCNEPTSPTVILHTVVTNLTTAVNSTSEENVLGTPIAANYFRVMAASNDFSFSTTISSSIGAATSDVQWGGP</sequence>
<accession>A0A9W6DQH5</accession>
<dbReference type="AlphaFoldDB" id="A0A9W6DQH5"/>
<reference evidence="1" key="1">
    <citation type="submission" date="2022-07" db="EMBL/GenBank/DDBJ databases">
        <title>Taxonomy of Aspergillus series Nigri: significant species reduction supported by multi-species coalescent approaches.</title>
        <authorList>
            <person name="Bian C."/>
            <person name="Kusuya Y."/>
            <person name="Sklenar F."/>
            <person name="D'hooge E."/>
            <person name="Yaguchi T."/>
            <person name="Takahashi H."/>
            <person name="Hubka V."/>
        </authorList>
    </citation>
    <scope>NUCLEOTIDE SEQUENCE</scope>
    <source>
        <strain evidence="1">CBS 733.88</strain>
    </source>
</reference>
<dbReference type="Proteomes" id="UP001143548">
    <property type="component" value="Unassembled WGS sequence"/>
</dbReference>
<evidence type="ECO:0000313" key="1">
    <source>
        <dbReference type="EMBL" id="GKZ23781.1"/>
    </source>
</evidence>